<reference evidence="14" key="1">
    <citation type="submission" date="2025-08" db="UniProtKB">
        <authorList>
            <consortium name="RefSeq"/>
        </authorList>
    </citation>
    <scope>IDENTIFICATION</scope>
    <source>
        <tissue evidence="14">Entire body</tissue>
    </source>
</reference>
<keyword evidence="8 12" id="KW-0175">Coiled coil</keyword>
<keyword evidence="5" id="KW-0547">Nucleotide-binding</keyword>
<evidence type="ECO:0000256" key="8">
    <source>
        <dbReference type="ARBA" id="ARBA00023054"/>
    </source>
</evidence>
<dbReference type="GeneID" id="108739421"/>
<dbReference type="GO" id="GO:0003684">
    <property type="term" value="F:damaged DNA binding"/>
    <property type="evidence" value="ECO:0007669"/>
    <property type="project" value="TreeGrafter"/>
</dbReference>
<keyword evidence="9" id="KW-0233">DNA recombination</keyword>
<evidence type="ECO:0000256" key="9">
    <source>
        <dbReference type="ARBA" id="ARBA00023172"/>
    </source>
</evidence>
<dbReference type="GO" id="GO:0005524">
    <property type="term" value="F:ATP binding"/>
    <property type="evidence" value="ECO:0007669"/>
    <property type="project" value="UniProtKB-KW"/>
</dbReference>
<keyword evidence="10" id="KW-0234">DNA repair</keyword>
<evidence type="ECO:0000256" key="11">
    <source>
        <dbReference type="ARBA" id="ARBA00023242"/>
    </source>
</evidence>
<dbReference type="PANTHER" id="PTHR19306">
    <property type="entry name" value="STRUCTURAL MAINTENANCE OF CHROMOSOMES 5,6 SMC5, SMC6"/>
    <property type="match status" value="1"/>
</dbReference>
<dbReference type="PANTHER" id="PTHR19306:SF6">
    <property type="entry name" value="STRUCTURAL MAINTENANCE OF CHROMOSOMES PROTEIN 6"/>
    <property type="match status" value="1"/>
</dbReference>
<dbReference type="FunCoup" id="A0A7F5RJC9">
    <property type="interactions" value="1446"/>
</dbReference>
<keyword evidence="11" id="KW-0539">Nucleus</keyword>
<dbReference type="GO" id="GO:0030915">
    <property type="term" value="C:Smc5-Smc6 complex"/>
    <property type="evidence" value="ECO:0007669"/>
    <property type="project" value="TreeGrafter"/>
</dbReference>
<protein>
    <submittedName>
        <fullName evidence="14">Structural maintenance of chromosomes protein 6</fullName>
    </submittedName>
</protein>
<dbReference type="GO" id="GO:0003697">
    <property type="term" value="F:single-stranded DNA binding"/>
    <property type="evidence" value="ECO:0007669"/>
    <property type="project" value="TreeGrafter"/>
</dbReference>
<comment type="subcellular location">
    <subcellularLocation>
        <location evidence="2">Chromosome</location>
    </subcellularLocation>
    <subcellularLocation>
        <location evidence="1">Nucleus</location>
    </subcellularLocation>
</comment>
<dbReference type="GO" id="GO:0035861">
    <property type="term" value="C:site of double-strand break"/>
    <property type="evidence" value="ECO:0007669"/>
    <property type="project" value="TreeGrafter"/>
</dbReference>
<dbReference type="Proteomes" id="UP000192223">
    <property type="component" value="Unplaced"/>
</dbReference>
<evidence type="ECO:0000256" key="2">
    <source>
        <dbReference type="ARBA" id="ARBA00004286"/>
    </source>
</evidence>
<dbReference type="RefSeq" id="XP_025836103.1">
    <property type="nucleotide sequence ID" value="XM_025980318.1"/>
</dbReference>
<dbReference type="GO" id="GO:0005634">
    <property type="term" value="C:nucleus"/>
    <property type="evidence" value="ECO:0007669"/>
    <property type="project" value="UniProtKB-SubCell"/>
</dbReference>
<dbReference type="InParanoid" id="A0A7F5RJC9"/>
<dbReference type="GO" id="GO:0000724">
    <property type="term" value="P:double-strand break repair via homologous recombination"/>
    <property type="evidence" value="ECO:0007669"/>
    <property type="project" value="TreeGrafter"/>
</dbReference>
<keyword evidence="4" id="KW-0158">Chromosome</keyword>
<evidence type="ECO:0000256" key="5">
    <source>
        <dbReference type="ARBA" id="ARBA00022741"/>
    </source>
</evidence>
<accession>A0A7F5RJC9</accession>
<dbReference type="Gene3D" id="3.40.50.300">
    <property type="entry name" value="P-loop containing nucleotide triphosphate hydrolases"/>
    <property type="match status" value="1"/>
</dbReference>
<evidence type="ECO:0000256" key="4">
    <source>
        <dbReference type="ARBA" id="ARBA00022454"/>
    </source>
</evidence>
<keyword evidence="13" id="KW-1185">Reference proteome</keyword>
<dbReference type="CTD" id="79677"/>
<feature type="coiled-coil region" evidence="12">
    <location>
        <begin position="570"/>
        <end position="681"/>
    </location>
</feature>
<organism evidence="13 14">
    <name type="scientific">Agrilus planipennis</name>
    <name type="common">Emerald ash borer</name>
    <name type="synonym">Agrilus marcopoli</name>
    <dbReference type="NCBI Taxonomy" id="224129"/>
    <lineage>
        <taxon>Eukaryota</taxon>
        <taxon>Metazoa</taxon>
        <taxon>Ecdysozoa</taxon>
        <taxon>Arthropoda</taxon>
        <taxon>Hexapoda</taxon>
        <taxon>Insecta</taxon>
        <taxon>Pterygota</taxon>
        <taxon>Neoptera</taxon>
        <taxon>Endopterygota</taxon>
        <taxon>Coleoptera</taxon>
        <taxon>Polyphaga</taxon>
        <taxon>Elateriformia</taxon>
        <taxon>Buprestoidea</taxon>
        <taxon>Buprestidae</taxon>
        <taxon>Agrilinae</taxon>
        <taxon>Agrilus</taxon>
    </lineage>
</organism>
<dbReference type="SUPFAM" id="SSF52540">
    <property type="entry name" value="P-loop containing nucleoside triphosphate hydrolases"/>
    <property type="match status" value="2"/>
</dbReference>
<evidence type="ECO:0000256" key="3">
    <source>
        <dbReference type="ARBA" id="ARBA00006793"/>
    </source>
</evidence>
<dbReference type="Gene3D" id="1.10.287.1490">
    <property type="match status" value="1"/>
</dbReference>
<evidence type="ECO:0000256" key="10">
    <source>
        <dbReference type="ARBA" id="ARBA00023204"/>
    </source>
</evidence>
<gene>
    <name evidence="14" type="primary">LOC108739421</name>
</gene>
<feature type="coiled-coil region" evidence="12">
    <location>
        <begin position="247"/>
        <end position="330"/>
    </location>
</feature>
<evidence type="ECO:0000256" key="12">
    <source>
        <dbReference type="SAM" id="Coils"/>
    </source>
</evidence>
<evidence type="ECO:0000256" key="7">
    <source>
        <dbReference type="ARBA" id="ARBA00022840"/>
    </source>
</evidence>
<dbReference type="InterPro" id="IPR027417">
    <property type="entry name" value="P-loop_NTPase"/>
</dbReference>
<sequence length="922" mass="108030">MEALTSAWERKRDARGPFLKTRSLELVEEDRLRLEEDVLGHELTVTINTRLSLISYIDYLIGEVISTQSKEVQRICLNLNIQVDNPVCILNQDISRNFLNTADTTQKFKLFMRATRLQALKEEYNQINENKTDALRLMQSHEEVLRTLKENIEQLQQKLENHQSIVKLRQKLSSVQQELLWAKVRDLEQELRIKEDEVEKIQRELRKNQDEVDSYNQRDQLVQEEINSTHNKIAALQLTIEEQTRPLYREQELLESLERTIQENTREKNILECDIRNKNLDYQNLQQEITKINEKLPQIEEVKAKRLKELSEMEKRMNSMRDLLKTTQNEKFQLQNSIMYKQEEDSNLNAEIVQIDKQMGSLQNRITSMKTESNNLVLYGRDMPKIKEIIERRRNEFHHMPRGPLGSYIKLHDKKWAVAVEGFIGSSILRAFAVDNQKDNALLLKIFNEYWTSGSQPTIITSKFFFQVHDVSRNIVKCGNNCISIYESVNISDPVVANCLIDQLGIESIILLPSTEIAIELMANARNVPENCRQGVTITGDKYYPDPNYKMYSSRYKHAQYLQVSTGDMIRQLETQLQTLQEKMKSTEIQQKQINGELKQQRQKIKAQDIKITKLNQALTSLKERYDEIRETEEPDVTTVHELETELKELEKAIEQRKKTVEHIQNNINDSQNKLKETGTNLKKIKEVQRGFEDRLTPLKQQLANMKAERNESLVNIQCTKERLNEYQAKYKLIQSEYLATKANVNKHIEQAAALGERLSILRDVNEIMSDMDKINHIMRRVESSVEEPEYILQKIDEATKKHNQNSELLDALRSDVKQLQIASEKRKKIYKNIENYFKSIFSNSFLRFLQLRQFKGEVEIDFKNKTLNLIVIPQQGSQGYTSTSNLSGGEKSFSTVAFLYSLWQCMEFPFYILDEFDVFMS</sequence>
<dbReference type="AlphaFoldDB" id="A0A7F5RJC9"/>
<comment type="similarity">
    <text evidence="3">Belongs to the SMC family. SMC6 subfamily.</text>
</comment>
<name>A0A7F5RJC9_AGRPL</name>
<proteinExistence type="inferred from homology"/>
<dbReference type="OrthoDB" id="10072614at2759"/>
<keyword evidence="7" id="KW-0067">ATP-binding</keyword>
<evidence type="ECO:0000256" key="6">
    <source>
        <dbReference type="ARBA" id="ARBA00022763"/>
    </source>
</evidence>
<dbReference type="KEGG" id="apln:108739421"/>
<keyword evidence="6" id="KW-0227">DNA damage</keyword>
<evidence type="ECO:0000256" key="1">
    <source>
        <dbReference type="ARBA" id="ARBA00004123"/>
    </source>
</evidence>
<evidence type="ECO:0000313" key="14">
    <source>
        <dbReference type="RefSeq" id="XP_025836103.1"/>
    </source>
</evidence>
<evidence type="ECO:0000313" key="13">
    <source>
        <dbReference type="Proteomes" id="UP000192223"/>
    </source>
</evidence>
<feature type="coiled-coil region" evidence="12">
    <location>
        <begin position="117"/>
        <end position="218"/>
    </location>
</feature>